<comment type="catalytic activity">
    <reaction evidence="1">
        <text>a beta-lactam + H2O = a substituted beta-amino acid</text>
        <dbReference type="Rhea" id="RHEA:20401"/>
        <dbReference type="ChEBI" id="CHEBI:15377"/>
        <dbReference type="ChEBI" id="CHEBI:35627"/>
        <dbReference type="ChEBI" id="CHEBI:140347"/>
        <dbReference type="EC" id="3.5.2.6"/>
    </reaction>
</comment>
<keyword evidence="6" id="KW-0158">Chromosome</keyword>
<evidence type="ECO:0000256" key="15">
    <source>
        <dbReference type="ARBA" id="ARBA00041693"/>
    </source>
</evidence>
<dbReference type="GO" id="GO:0035312">
    <property type="term" value="F:5'-3' DNA exonuclease activity"/>
    <property type="evidence" value="ECO:0007669"/>
    <property type="project" value="TreeGrafter"/>
</dbReference>
<keyword evidence="9" id="KW-0378">Hydrolase</keyword>
<comment type="similarity">
    <text evidence="4">Belongs to the DNA repair metallo-beta-lactamase (DRMBL) family.</text>
</comment>
<comment type="subcellular location">
    <subcellularLocation>
        <location evidence="3">Chromosome</location>
        <location evidence="3">Telomere</location>
    </subcellularLocation>
    <subcellularLocation>
        <location evidence="2">Nucleus</location>
    </subcellularLocation>
</comment>
<dbReference type="Gene3D" id="3.40.50.12650">
    <property type="match status" value="1"/>
</dbReference>
<dbReference type="GO" id="GO:0036297">
    <property type="term" value="P:interstrand cross-link repair"/>
    <property type="evidence" value="ECO:0007669"/>
    <property type="project" value="TreeGrafter"/>
</dbReference>
<evidence type="ECO:0000256" key="2">
    <source>
        <dbReference type="ARBA" id="ARBA00004123"/>
    </source>
</evidence>
<dbReference type="GO" id="GO:0000723">
    <property type="term" value="P:telomere maintenance"/>
    <property type="evidence" value="ECO:0007669"/>
    <property type="project" value="TreeGrafter"/>
</dbReference>
<evidence type="ECO:0000256" key="7">
    <source>
        <dbReference type="ARBA" id="ARBA00022722"/>
    </source>
</evidence>
<gene>
    <name evidence="18" type="ORF">LSH36_30g00032</name>
</gene>
<evidence type="ECO:0000256" key="10">
    <source>
        <dbReference type="ARBA" id="ARBA00022839"/>
    </source>
</evidence>
<dbReference type="PANTHER" id="PTHR23240">
    <property type="entry name" value="DNA CROSS-LINK REPAIR PROTEIN PSO2/SNM1-RELATED"/>
    <property type="match status" value="1"/>
</dbReference>
<evidence type="ECO:0000256" key="14">
    <source>
        <dbReference type="ARBA" id="ARBA00039555"/>
    </source>
</evidence>
<evidence type="ECO:0000256" key="12">
    <source>
        <dbReference type="ARBA" id="ARBA00023204"/>
    </source>
</evidence>
<evidence type="ECO:0000256" key="5">
    <source>
        <dbReference type="ARBA" id="ARBA00012865"/>
    </source>
</evidence>
<evidence type="ECO:0000256" key="9">
    <source>
        <dbReference type="ARBA" id="ARBA00022801"/>
    </source>
</evidence>
<dbReference type="GO" id="GO:0003684">
    <property type="term" value="F:damaged DNA binding"/>
    <property type="evidence" value="ECO:0007669"/>
    <property type="project" value="TreeGrafter"/>
</dbReference>
<evidence type="ECO:0000313" key="19">
    <source>
        <dbReference type="Proteomes" id="UP001208570"/>
    </source>
</evidence>
<evidence type="ECO:0000256" key="4">
    <source>
        <dbReference type="ARBA" id="ARBA00010304"/>
    </source>
</evidence>
<keyword evidence="11" id="KW-0779">Telomere</keyword>
<dbReference type="GO" id="GO:0000781">
    <property type="term" value="C:chromosome, telomeric region"/>
    <property type="evidence" value="ECO:0007669"/>
    <property type="project" value="UniProtKB-SubCell"/>
</dbReference>
<reference evidence="18" key="1">
    <citation type="journal article" date="2023" name="Mol. Biol. Evol.">
        <title>Third-Generation Sequencing Reveals the Adaptive Role of the Epigenome in Three Deep-Sea Polychaetes.</title>
        <authorList>
            <person name="Perez M."/>
            <person name="Aroh O."/>
            <person name="Sun Y."/>
            <person name="Lan Y."/>
            <person name="Juniper S.K."/>
            <person name="Young C.R."/>
            <person name="Angers B."/>
            <person name="Qian P.Y."/>
        </authorList>
    </citation>
    <scope>NUCLEOTIDE SEQUENCE</scope>
    <source>
        <strain evidence="18">P08H-3</strain>
    </source>
</reference>
<evidence type="ECO:0000256" key="13">
    <source>
        <dbReference type="ARBA" id="ARBA00023242"/>
    </source>
</evidence>
<organism evidence="18 19">
    <name type="scientific">Paralvinella palmiformis</name>
    <dbReference type="NCBI Taxonomy" id="53620"/>
    <lineage>
        <taxon>Eukaryota</taxon>
        <taxon>Metazoa</taxon>
        <taxon>Spiralia</taxon>
        <taxon>Lophotrochozoa</taxon>
        <taxon>Annelida</taxon>
        <taxon>Polychaeta</taxon>
        <taxon>Sedentaria</taxon>
        <taxon>Canalipalpata</taxon>
        <taxon>Terebellida</taxon>
        <taxon>Terebelliformia</taxon>
        <taxon>Alvinellidae</taxon>
        <taxon>Paralvinella</taxon>
    </lineage>
</organism>
<evidence type="ECO:0000256" key="16">
    <source>
        <dbReference type="ARBA" id="ARBA00042738"/>
    </source>
</evidence>
<keyword evidence="12" id="KW-0234">DNA repair</keyword>
<dbReference type="FunFam" id="3.40.50.12650:FF:000003">
    <property type="entry name" value="DNA cross-link repair 1B"/>
    <property type="match status" value="1"/>
</dbReference>
<comment type="caution">
    <text evidence="18">The sequence shown here is derived from an EMBL/GenBank/DDBJ whole genome shotgun (WGS) entry which is preliminary data.</text>
</comment>
<name>A0AAD9NHE4_9ANNE</name>
<keyword evidence="10" id="KW-0269">Exonuclease</keyword>
<evidence type="ECO:0000256" key="3">
    <source>
        <dbReference type="ARBA" id="ARBA00004574"/>
    </source>
</evidence>
<evidence type="ECO:0000259" key="17">
    <source>
        <dbReference type="Pfam" id="PF07522"/>
    </source>
</evidence>
<evidence type="ECO:0000256" key="1">
    <source>
        <dbReference type="ARBA" id="ARBA00001526"/>
    </source>
</evidence>
<dbReference type="InterPro" id="IPR011084">
    <property type="entry name" value="DRMBL"/>
</dbReference>
<dbReference type="AlphaFoldDB" id="A0AAD9NHE4"/>
<protein>
    <recommendedName>
        <fullName evidence="14">5' exonuclease Apollo</fullName>
        <ecNumber evidence="5">3.5.2.6</ecNumber>
    </recommendedName>
    <alternativeName>
        <fullName evidence="15">DNA cross-link repair 1B protein</fullName>
    </alternativeName>
    <alternativeName>
        <fullName evidence="16">SNM1 homolog B</fullName>
    </alternativeName>
</protein>
<dbReference type="EC" id="3.5.2.6" evidence="5"/>
<sequence length="800" mass="88423">MTVTVIDANHCPGSVMFLFEGYFGTILYTGDFRYEALSGSVPLDLLSSKMVDVLYLDNTYCDSRCVFPPRSQSKRDIIDLITQHPNHNVVIALRNLGKEQLLVDLANHFSTWIVVTEPQLEKLKILELPNVFTTDPMDGFIRVEPFHQLSSKKIRSWNSDGKTLIILPTSLFSGLGFQPYKNCPDTHIVPYSDHSSYSELHTFVRAIAPKRIRPIVSGSGGSRVFGMSVQNRADMSCFNDYLNPDQPTTAIVPLCVKRMMESRPANNCGSWKRKAAPAPLVFHAKRRHYHRGVMFDDSSDLDNGSESDKMTDNSDLDGKIRILDGDDAGRNTGCNLDDANIDSGVSQVEQPPFANPDNAEITFPGLEELVTTNADIKITATVVCDDEMISYKDPDDKVIPSGDSCLEKSCLGKPLVKSTSLSEHDIKEIPSGVSSDIKCTLAEESGREWTPSKDYDNKVTTSDVSDIKEIANLKPPVRITSSDESTIENNVRIDGVYINLSSHLNDNVRAGDKSCKSKQQRNMCELNPTLSLCTPQFGTKTLISGIGNSSNTVTLFKENVISMENKSSIISVGGATLVSTSLMKQRYGVTSDCVSVRTPTNGTILGRTSIDGASSDSVSIKSPPDGAVLTCMLMSSVTTSIRSQKCSRRVSISELSREYLEHTNRAKAISVKCPPALMNGTRLTTCDSDISKGLPKHSEMLGMASDEKVNFKPMHLEALHQKGFIKPRELIKTDFSTPVRRLPRKDCIRETLSDVQNTTSAHHILPSCHQDTARPLPKTSPWQIEQENMIIAKEMERCYR</sequence>
<keyword evidence="13" id="KW-0539">Nucleus</keyword>
<accession>A0AAD9NHE4</accession>
<dbReference type="GO" id="GO:0005634">
    <property type="term" value="C:nucleus"/>
    <property type="evidence" value="ECO:0007669"/>
    <property type="project" value="UniProtKB-SubCell"/>
</dbReference>
<feature type="domain" description="DNA repair metallo-beta-lactamase" evidence="17">
    <location>
        <begin position="129"/>
        <end position="217"/>
    </location>
</feature>
<keyword evidence="7" id="KW-0540">Nuclease</keyword>
<dbReference type="InterPro" id="IPR036866">
    <property type="entry name" value="RibonucZ/Hydroxyglut_hydro"/>
</dbReference>
<proteinExistence type="inferred from homology"/>
<evidence type="ECO:0000256" key="8">
    <source>
        <dbReference type="ARBA" id="ARBA00022763"/>
    </source>
</evidence>
<dbReference type="GO" id="GO:0008800">
    <property type="term" value="F:beta-lactamase activity"/>
    <property type="evidence" value="ECO:0007669"/>
    <property type="project" value="UniProtKB-EC"/>
</dbReference>
<dbReference type="PANTHER" id="PTHR23240:SF26">
    <property type="entry name" value="5' EXONUCLEASE APOLLO"/>
    <property type="match status" value="1"/>
</dbReference>
<keyword evidence="19" id="KW-1185">Reference proteome</keyword>
<dbReference type="SUPFAM" id="SSF56281">
    <property type="entry name" value="Metallo-hydrolase/oxidoreductase"/>
    <property type="match status" value="1"/>
</dbReference>
<dbReference type="GO" id="GO:0006303">
    <property type="term" value="P:double-strand break repair via nonhomologous end joining"/>
    <property type="evidence" value="ECO:0007669"/>
    <property type="project" value="TreeGrafter"/>
</dbReference>
<evidence type="ECO:0000256" key="11">
    <source>
        <dbReference type="ARBA" id="ARBA00022895"/>
    </source>
</evidence>
<dbReference type="Pfam" id="PF07522">
    <property type="entry name" value="DRMBL"/>
    <property type="match status" value="1"/>
</dbReference>
<evidence type="ECO:0000313" key="18">
    <source>
        <dbReference type="EMBL" id="KAK2167259.1"/>
    </source>
</evidence>
<evidence type="ECO:0000256" key="6">
    <source>
        <dbReference type="ARBA" id="ARBA00022454"/>
    </source>
</evidence>
<dbReference type="Proteomes" id="UP001208570">
    <property type="component" value="Unassembled WGS sequence"/>
</dbReference>
<dbReference type="EMBL" id="JAODUP010000030">
    <property type="protein sequence ID" value="KAK2167259.1"/>
    <property type="molecule type" value="Genomic_DNA"/>
</dbReference>
<keyword evidence="8" id="KW-0227">DNA damage</keyword>